<evidence type="ECO:0000256" key="1">
    <source>
        <dbReference type="ARBA" id="ARBA00004123"/>
    </source>
</evidence>
<accession>A0AAW0H7L6</accession>
<feature type="domain" description="C2H2-type" evidence="11">
    <location>
        <begin position="490"/>
        <end position="517"/>
    </location>
</feature>
<dbReference type="FunFam" id="3.30.160.60:FF:002343">
    <property type="entry name" value="Zinc finger protein 33A"/>
    <property type="match status" value="1"/>
</dbReference>
<dbReference type="PROSITE" id="PS50157">
    <property type="entry name" value="ZINC_FINGER_C2H2_2"/>
    <property type="match status" value="7"/>
</dbReference>
<sequence length="547" mass="62797">MNTVVGLVSFEDVSVDFTWEEWQDLNDAQRKLYRDVMLETYSSLLSLNQCDAKPELILKLEQGSGPWTEDAPNQSLPAVKSVKRLDETHWDNQARHLNRLIIPGNSSAEERVRFGETFNMSSNHVLCPAIKNRNSSEMRSKVLDIWGNVDLPGEPSEMQPLEELDHLATTRLSCRLPEPLSLDDGVESGQRHRQYRPHDEAFSGNAGWTHKGFPLGDNPSKLKEYGKAFDKLAPSAQEGTDRRKETLDCSLCRKSFPDKCNHTQHFRTCIKSKCDKCTDCEPTFNTKPGHIILQSTRHAWEKPCGCNGDEKCVCHMPKQRVNQGVFSSKESHCVKKLCPNSNFSVHQRSHTGRKPRECNTSAKLNNQPRRRHRCGRTYQCKVCGKAFKHTQNLYLHYRTHTGEKPYECKECKKLFSVKSNLSVHQKTHTGEKPYECNICGNAFKRRCDLTIHQRVHTGEKPYECKECRKTFSIKSGLIVHQRIHTGEKPYECNVCGKRFNQKSNLSTHEKIHTGEKPFECKECRKSFSVKSYLTIHQKTHLGEKPRA</sequence>
<dbReference type="SMART" id="SM00349">
    <property type="entry name" value="KRAB"/>
    <property type="match status" value="1"/>
</dbReference>
<keyword evidence="5 10" id="KW-0863">Zinc-finger</keyword>
<evidence type="ECO:0000256" key="8">
    <source>
        <dbReference type="ARBA" id="ARBA00023163"/>
    </source>
</evidence>
<evidence type="ECO:0000256" key="9">
    <source>
        <dbReference type="ARBA" id="ARBA00023242"/>
    </source>
</evidence>
<dbReference type="InterPro" id="IPR036236">
    <property type="entry name" value="Znf_C2H2_sf"/>
</dbReference>
<gene>
    <name evidence="13" type="ORF">U0070_000231</name>
</gene>
<keyword evidence="3" id="KW-0479">Metal-binding</keyword>
<dbReference type="Pfam" id="PF01352">
    <property type="entry name" value="KRAB"/>
    <property type="match status" value="1"/>
</dbReference>
<evidence type="ECO:0000256" key="2">
    <source>
        <dbReference type="ARBA" id="ARBA00006991"/>
    </source>
</evidence>
<reference evidence="13 14" key="1">
    <citation type="journal article" date="2023" name="bioRxiv">
        <title>Conserved and derived expression patterns and positive selection on dental genes reveal complex evolutionary context of ever-growing rodent molars.</title>
        <authorList>
            <person name="Calamari Z.T."/>
            <person name="Song A."/>
            <person name="Cohen E."/>
            <person name="Akter M."/>
            <person name="Roy R.D."/>
            <person name="Hallikas O."/>
            <person name="Christensen M.M."/>
            <person name="Li P."/>
            <person name="Marangoni P."/>
            <person name="Jernvall J."/>
            <person name="Klein O.D."/>
        </authorList>
    </citation>
    <scope>NUCLEOTIDE SEQUENCE [LARGE SCALE GENOMIC DNA]</scope>
    <source>
        <strain evidence="13">V071</strain>
    </source>
</reference>
<dbReference type="Proteomes" id="UP001488838">
    <property type="component" value="Unassembled WGS sequence"/>
</dbReference>
<dbReference type="Pfam" id="PF00096">
    <property type="entry name" value="zf-C2H2"/>
    <property type="match status" value="6"/>
</dbReference>
<keyword evidence="6" id="KW-0862">Zinc</keyword>
<keyword evidence="8" id="KW-0804">Transcription</keyword>
<evidence type="ECO:0000256" key="3">
    <source>
        <dbReference type="ARBA" id="ARBA00022723"/>
    </source>
</evidence>
<dbReference type="InterPro" id="IPR036051">
    <property type="entry name" value="KRAB_dom_sf"/>
</dbReference>
<dbReference type="PROSITE" id="PS50805">
    <property type="entry name" value="KRAB"/>
    <property type="match status" value="1"/>
</dbReference>
<dbReference type="GO" id="GO:0000981">
    <property type="term" value="F:DNA-binding transcription factor activity, RNA polymerase II-specific"/>
    <property type="evidence" value="ECO:0007669"/>
    <property type="project" value="TreeGrafter"/>
</dbReference>
<evidence type="ECO:0000259" key="12">
    <source>
        <dbReference type="PROSITE" id="PS50805"/>
    </source>
</evidence>
<comment type="caution">
    <text evidence="13">The sequence shown here is derived from an EMBL/GenBank/DDBJ whole genome shotgun (WGS) entry which is preliminary data.</text>
</comment>
<keyword evidence="14" id="KW-1185">Reference proteome</keyword>
<evidence type="ECO:0000256" key="10">
    <source>
        <dbReference type="PROSITE-ProRule" id="PRU00042"/>
    </source>
</evidence>
<feature type="domain" description="C2H2-type" evidence="11">
    <location>
        <begin position="462"/>
        <end position="489"/>
    </location>
</feature>
<dbReference type="EMBL" id="JBBHLL010000670">
    <property type="protein sequence ID" value="KAK7798714.1"/>
    <property type="molecule type" value="Genomic_DNA"/>
</dbReference>
<dbReference type="InterPro" id="IPR013087">
    <property type="entry name" value="Znf_C2H2_type"/>
</dbReference>
<evidence type="ECO:0000256" key="7">
    <source>
        <dbReference type="ARBA" id="ARBA00023015"/>
    </source>
</evidence>
<name>A0AAW0H7L6_MYOGA</name>
<feature type="domain" description="C2H2-type" evidence="11">
    <location>
        <begin position="378"/>
        <end position="405"/>
    </location>
</feature>
<dbReference type="Gene3D" id="6.10.140.140">
    <property type="match status" value="1"/>
</dbReference>
<feature type="domain" description="C2H2-type" evidence="11">
    <location>
        <begin position="406"/>
        <end position="433"/>
    </location>
</feature>
<dbReference type="SMART" id="SM00355">
    <property type="entry name" value="ZnF_C2H2"/>
    <property type="match status" value="7"/>
</dbReference>
<evidence type="ECO:0000256" key="4">
    <source>
        <dbReference type="ARBA" id="ARBA00022737"/>
    </source>
</evidence>
<dbReference type="AlphaFoldDB" id="A0AAW0H7L6"/>
<dbReference type="GO" id="GO:0000978">
    <property type="term" value="F:RNA polymerase II cis-regulatory region sequence-specific DNA binding"/>
    <property type="evidence" value="ECO:0007669"/>
    <property type="project" value="TreeGrafter"/>
</dbReference>
<feature type="domain" description="C2H2-type" evidence="11">
    <location>
        <begin position="326"/>
        <end position="355"/>
    </location>
</feature>
<evidence type="ECO:0000256" key="6">
    <source>
        <dbReference type="ARBA" id="ARBA00022833"/>
    </source>
</evidence>
<comment type="subcellular location">
    <subcellularLocation>
        <location evidence="1">Nucleus</location>
    </subcellularLocation>
</comment>
<comment type="similarity">
    <text evidence="2">Belongs to the krueppel C2H2-type zinc-finger protein family.</text>
</comment>
<dbReference type="SUPFAM" id="SSF109640">
    <property type="entry name" value="KRAB domain (Kruppel-associated box)"/>
    <property type="match status" value="1"/>
</dbReference>
<dbReference type="GO" id="GO:0008270">
    <property type="term" value="F:zinc ion binding"/>
    <property type="evidence" value="ECO:0007669"/>
    <property type="project" value="UniProtKB-KW"/>
</dbReference>
<keyword evidence="9" id="KW-0539">Nucleus</keyword>
<dbReference type="CDD" id="cd07765">
    <property type="entry name" value="KRAB_A-box"/>
    <property type="match status" value="1"/>
</dbReference>
<feature type="domain" description="C2H2-type" evidence="11">
    <location>
        <begin position="518"/>
        <end position="545"/>
    </location>
</feature>
<protein>
    <submittedName>
        <fullName evidence="13">Uncharacterized protein</fullName>
    </submittedName>
</protein>
<dbReference type="FunFam" id="3.30.160.60:FF:000478">
    <property type="entry name" value="Zinc finger protein 133"/>
    <property type="match status" value="1"/>
</dbReference>
<dbReference type="FunFam" id="3.30.160.60:FF:000295">
    <property type="entry name" value="zinc finger protein 19"/>
    <property type="match status" value="2"/>
</dbReference>
<evidence type="ECO:0000259" key="11">
    <source>
        <dbReference type="PROSITE" id="PS50157"/>
    </source>
</evidence>
<organism evidence="13 14">
    <name type="scientific">Myodes glareolus</name>
    <name type="common">Bank vole</name>
    <name type="synonym">Clethrionomys glareolus</name>
    <dbReference type="NCBI Taxonomy" id="447135"/>
    <lineage>
        <taxon>Eukaryota</taxon>
        <taxon>Metazoa</taxon>
        <taxon>Chordata</taxon>
        <taxon>Craniata</taxon>
        <taxon>Vertebrata</taxon>
        <taxon>Euteleostomi</taxon>
        <taxon>Mammalia</taxon>
        <taxon>Eutheria</taxon>
        <taxon>Euarchontoglires</taxon>
        <taxon>Glires</taxon>
        <taxon>Rodentia</taxon>
        <taxon>Myomorpha</taxon>
        <taxon>Muroidea</taxon>
        <taxon>Cricetidae</taxon>
        <taxon>Arvicolinae</taxon>
        <taxon>Myodes</taxon>
    </lineage>
</organism>
<dbReference type="PANTHER" id="PTHR23226:SF416">
    <property type="entry name" value="FI01424P"/>
    <property type="match status" value="1"/>
</dbReference>
<dbReference type="FunFam" id="3.30.160.60:FF:002004">
    <property type="entry name" value="Zinc finger protein 473"/>
    <property type="match status" value="1"/>
</dbReference>
<keyword evidence="4" id="KW-0677">Repeat</keyword>
<dbReference type="PANTHER" id="PTHR23226">
    <property type="entry name" value="ZINC FINGER AND SCAN DOMAIN-CONTAINING"/>
    <property type="match status" value="1"/>
</dbReference>
<evidence type="ECO:0000256" key="5">
    <source>
        <dbReference type="ARBA" id="ARBA00022771"/>
    </source>
</evidence>
<feature type="domain" description="KRAB" evidence="12">
    <location>
        <begin position="8"/>
        <end position="79"/>
    </location>
</feature>
<dbReference type="FunFam" id="3.30.160.60:FF:002175">
    <property type="entry name" value="Zinc finger protein 234"/>
    <property type="match status" value="1"/>
</dbReference>
<dbReference type="InterPro" id="IPR001909">
    <property type="entry name" value="KRAB"/>
</dbReference>
<evidence type="ECO:0000313" key="14">
    <source>
        <dbReference type="Proteomes" id="UP001488838"/>
    </source>
</evidence>
<dbReference type="GO" id="GO:0005634">
    <property type="term" value="C:nucleus"/>
    <property type="evidence" value="ECO:0007669"/>
    <property type="project" value="UniProtKB-SubCell"/>
</dbReference>
<evidence type="ECO:0000313" key="13">
    <source>
        <dbReference type="EMBL" id="KAK7798714.1"/>
    </source>
</evidence>
<proteinExistence type="inferred from homology"/>
<dbReference type="SUPFAM" id="SSF57667">
    <property type="entry name" value="beta-beta-alpha zinc fingers"/>
    <property type="match status" value="3"/>
</dbReference>
<keyword evidence="7" id="KW-0805">Transcription regulation</keyword>
<dbReference type="Gene3D" id="3.30.160.60">
    <property type="entry name" value="Classic Zinc Finger"/>
    <property type="match status" value="6"/>
</dbReference>
<feature type="domain" description="C2H2-type" evidence="11">
    <location>
        <begin position="434"/>
        <end position="461"/>
    </location>
</feature>
<dbReference type="PROSITE" id="PS00028">
    <property type="entry name" value="ZINC_FINGER_C2H2_1"/>
    <property type="match status" value="6"/>
</dbReference>